<name>A0A6A5ZBH7_9PLEO</name>
<feature type="domain" description="Thioesterase" evidence="1">
    <location>
        <begin position="92"/>
        <end position="193"/>
    </location>
</feature>
<proteinExistence type="predicted"/>
<evidence type="ECO:0000313" key="3">
    <source>
        <dbReference type="Proteomes" id="UP000799770"/>
    </source>
</evidence>
<dbReference type="PANTHER" id="PTHR47260">
    <property type="entry name" value="UPF0644 PROTEIN PB2B4.06"/>
    <property type="match status" value="1"/>
</dbReference>
<dbReference type="InterPro" id="IPR052061">
    <property type="entry name" value="PTE-AB_protein"/>
</dbReference>
<dbReference type="Pfam" id="PF03061">
    <property type="entry name" value="4HBT"/>
    <property type="match status" value="1"/>
</dbReference>
<dbReference type="OrthoDB" id="506431at2759"/>
<keyword evidence="3" id="KW-1185">Reference proteome</keyword>
<reference evidence="2" key="1">
    <citation type="journal article" date="2020" name="Stud. Mycol.">
        <title>101 Dothideomycetes genomes: a test case for predicting lifestyles and emergence of pathogens.</title>
        <authorList>
            <person name="Haridas S."/>
            <person name="Albert R."/>
            <person name="Binder M."/>
            <person name="Bloem J."/>
            <person name="Labutti K."/>
            <person name="Salamov A."/>
            <person name="Andreopoulos B."/>
            <person name="Baker S."/>
            <person name="Barry K."/>
            <person name="Bills G."/>
            <person name="Bluhm B."/>
            <person name="Cannon C."/>
            <person name="Castanera R."/>
            <person name="Culley D."/>
            <person name="Daum C."/>
            <person name="Ezra D."/>
            <person name="Gonzalez J."/>
            <person name="Henrissat B."/>
            <person name="Kuo A."/>
            <person name="Liang C."/>
            <person name="Lipzen A."/>
            <person name="Lutzoni F."/>
            <person name="Magnuson J."/>
            <person name="Mondo S."/>
            <person name="Nolan M."/>
            <person name="Ohm R."/>
            <person name="Pangilinan J."/>
            <person name="Park H.-J."/>
            <person name="Ramirez L."/>
            <person name="Alfaro M."/>
            <person name="Sun H."/>
            <person name="Tritt A."/>
            <person name="Yoshinaga Y."/>
            <person name="Zwiers L.-H."/>
            <person name="Turgeon B."/>
            <person name="Goodwin S."/>
            <person name="Spatafora J."/>
            <person name="Crous P."/>
            <person name="Grigoriev I."/>
        </authorList>
    </citation>
    <scope>NUCLEOTIDE SEQUENCE</scope>
    <source>
        <strain evidence="2">CBS 627.86</strain>
    </source>
</reference>
<dbReference type="EMBL" id="ML977320">
    <property type="protein sequence ID" value="KAF2116822.1"/>
    <property type="molecule type" value="Genomic_DNA"/>
</dbReference>
<dbReference type="Gene3D" id="3.10.129.10">
    <property type="entry name" value="Hotdog Thioesterase"/>
    <property type="match status" value="1"/>
</dbReference>
<evidence type="ECO:0000259" key="1">
    <source>
        <dbReference type="Pfam" id="PF03061"/>
    </source>
</evidence>
<accession>A0A6A5ZBH7</accession>
<sequence>MADGLQPGWLDTFAQLPWASKYLNSKQWRCQARQRNTAPDDDADRFNRDTMSAYNGVQTWVELYEKPAEGSTTVQRSVSLIKFGTGLNGFPGIAHGGATMTLMDEALAFAMIASETEKNEGRWLGINWECKKLLEEGKPIAEVLAGYMVTAKLDMKFLKPVLCPGVVGVEVETIEDKGHKMRMRGVMKDGNGTPLIQADGLWIRMGGGPKL</sequence>
<dbReference type="Proteomes" id="UP000799770">
    <property type="component" value="Unassembled WGS sequence"/>
</dbReference>
<dbReference type="PANTHER" id="PTHR47260:SF6">
    <property type="entry name" value="THIOESTERASE DOMAIN-CONTAINING PROTEIN"/>
    <property type="match status" value="1"/>
</dbReference>
<organism evidence="2 3">
    <name type="scientific">Lophiotrema nucula</name>
    <dbReference type="NCBI Taxonomy" id="690887"/>
    <lineage>
        <taxon>Eukaryota</taxon>
        <taxon>Fungi</taxon>
        <taxon>Dikarya</taxon>
        <taxon>Ascomycota</taxon>
        <taxon>Pezizomycotina</taxon>
        <taxon>Dothideomycetes</taxon>
        <taxon>Pleosporomycetidae</taxon>
        <taxon>Pleosporales</taxon>
        <taxon>Lophiotremataceae</taxon>
        <taxon>Lophiotrema</taxon>
    </lineage>
</organism>
<dbReference type="CDD" id="cd03443">
    <property type="entry name" value="PaaI_thioesterase"/>
    <property type="match status" value="1"/>
</dbReference>
<protein>
    <submittedName>
        <fullName evidence="2">HotDog domain-containing protein</fullName>
    </submittedName>
</protein>
<gene>
    <name evidence="2" type="ORF">BDV96DRAFT_490655</name>
</gene>
<dbReference type="InterPro" id="IPR029069">
    <property type="entry name" value="HotDog_dom_sf"/>
</dbReference>
<dbReference type="SUPFAM" id="SSF54637">
    <property type="entry name" value="Thioesterase/thiol ester dehydrase-isomerase"/>
    <property type="match status" value="1"/>
</dbReference>
<dbReference type="AlphaFoldDB" id="A0A6A5ZBH7"/>
<evidence type="ECO:0000313" key="2">
    <source>
        <dbReference type="EMBL" id="KAF2116822.1"/>
    </source>
</evidence>
<dbReference type="InterPro" id="IPR006683">
    <property type="entry name" value="Thioestr_dom"/>
</dbReference>